<dbReference type="EMBL" id="JBEHCU010005214">
    <property type="protein sequence ID" value="KAL1400535.1"/>
    <property type="molecule type" value="Genomic_DNA"/>
</dbReference>
<dbReference type="PANTHER" id="PTHR13268:SF0">
    <property type="entry name" value="BCAS3 MICROTUBULE ASSOCIATED CELL MIGRATION FACTOR"/>
    <property type="match status" value="1"/>
</dbReference>
<feature type="compositionally biased region" description="Low complexity" evidence="1">
    <location>
        <begin position="1560"/>
        <end position="1572"/>
    </location>
</feature>
<evidence type="ECO:0000256" key="1">
    <source>
        <dbReference type="SAM" id="MobiDB-lite"/>
    </source>
</evidence>
<evidence type="ECO:0008006" key="6">
    <source>
        <dbReference type="Google" id="ProtNLM"/>
    </source>
</evidence>
<dbReference type="Proteomes" id="UP001562425">
    <property type="component" value="Unassembled WGS sequence"/>
</dbReference>
<feature type="compositionally biased region" description="Acidic residues" evidence="1">
    <location>
        <begin position="1519"/>
        <end position="1533"/>
    </location>
</feature>
<name>A0ABD1DMS4_CULPP</name>
<dbReference type="SUPFAM" id="SSF50978">
    <property type="entry name" value="WD40 repeat-like"/>
    <property type="match status" value="1"/>
</dbReference>
<dbReference type="InterPro" id="IPR048382">
    <property type="entry name" value="BCAS3_WD40"/>
</dbReference>
<accession>A0ABD1DMS4</accession>
<comment type="caution">
    <text evidence="4">The sequence shown here is derived from an EMBL/GenBank/DDBJ whole genome shotgun (WGS) entry which is preliminary data.</text>
</comment>
<evidence type="ECO:0000259" key="2">
    <source>
        <dbReference type="Pfam" id="PF12490"/>
    </source>
</evidence>
<evidence type="ECO:0000313" key="4">
    <source>
        <dbReference type="EMBL" id="KAL1400535.1"/>
    </source>
</evidence>
<feature type="compositionally biased region" description="Low complexity" evidence="1">
    <location>
        <begin position="1629"/>
        <end position="1640"/>
    </location>
</feature>
<feature type="compositionally biased region" description="Gly residues" evidence="1">
    <location>
        <begin position="1641"/>
        <end position="1650"/>
    </location>
</feature>
<feature type="domain" description="BCAS3 WD40" evidence="3">
    <location>
        <begin position="60"/>
        <end position="539"/>
    </location>
</feature>
<feature type="compositionally biased region" description="Polar residues" evidence="1">
    <location>
        <begin position="1508"/>
        <end position="1518"/>
    </location>
</feature>
<feature type="compositionally biased region" description="Basic residues" evidence="1">
    <location>
        <begin position="1652"/>
        <end position="1661"/>
    </location>
</feature>
<feature type="region of interest" description="Disordered" evidence="1">
    <location>
        <begin position="493"/>
        <end position="515"/>
    </location>
</feature>
<dbReference type="Pfam" id="PF21034">
    <property type="entry name" value="BCAS3_WD40"/>
    <property type="match status" value="1"/>
</dbReference>
<feature type="compositionally biased region" description="Low complexity" evidence="1">
    <location>
        <begin position="948"/>
        <end position="960"/>
    </location>
</feature>
<feature type="domain" description="BCAS3" evidence="2">
    <location>
        <begin position="640"/>
        <end position="753"/>
    </location>
</feature>
<feature type="compositionally biased region" description="Low complexity" evidence="1">
    <location>
        <begin position="1465"/>
        <end position="1476"/>
    </location>
</feature>
<feature type="region of interest" description="Disordered" evidence="1">
    <location>
        <begin position="1460"/>
        <end position="1661"/>
    </location>
</feature>
<feature type="region of interest" description="Disordered" evidence="1">
    <location>
        <begin position="1089"/>
        <end position="1261"/>
    </location>
</feature>
<dbReference type="PANTHER" id="PTHR13268">
    <property type="entry name" value="BREAST CARCINOMA AMPLIFIED SEQUENCE 3"/>
    <property type="match status" value="1"/>
</dbReference>
<feature type="compositionally biased region" description="Basic residues" evidence="1">
    <location>
        <begin position="923"/>
        <end position="934"/>
    </location>
</feature>
<keyword evidence="5" id="KW-1185">Reference proteome</keyword>
<feature type="compositionally biased region" description="Pro residues" evidence="1">
    <location>
        <begin position="1239"/>
        <end position="1259"/>
    </location>
</feature>
<dbReference type="InterPro" id="IPR045142">
    <property type="entry name" value="BCAS3-like"/>
</dbReference>
<evidence type="ECO:0000313" key="5">
    <source>
        <dbReference type="Proteomes" id="UP001562425"/>
    </source>
</evidence>
<dbReference type="InterPro" id="IPR022175">
    <property type="entry name" value="BCAS3_dom"/>
</dbReference>
<dbReference type="InterPro" id="IPR036322">
    <property type="entry name" value="WD40_repeat_dom_sf"/>
</dbReference>
<feature type="compositionally biased region" description="Polar residues" evidence="1">
    <location>
        <begin position="1204"/>
        <end position="1219"/>
    </location>
</feature>
<protein>
    <recommendedName>
        <fullName evidence="6">Breast carcinoma amplified sequence 3</fullName>
    </recommendedName>
</protein>
<organism evidence="4 5">
    <name type="scientific">Culex pipiens pipiens</name>
    <name type="common">Northern house mosquito</name>
    <dbReference type="NCBI Taxonomy" id="38569"/>
    <lineage>
        <taxon>Eukaryota</taxon>
        <taxon>Metazoa</taxon>
        <taxon>Ecdysozoa</taxon>
        <taxon>Arthropoda</taxon>
        <taxon>Hexapoda</taxon>
        <taxon>Insecta</taxon>
        <taxon>Pterygota</taxon>
        <taxon>Neoptera</taxon>
        <taxon>Endopterygota</taxon>
        <taxon>Diptera</taxon>
        <taxon>Nematocera</taxon>
        <taxon>Culicoidea</taxon>
        <taxon>Culicidae</taxon>
        <taxon>Culicinae</taxon>
        <taxon>Culicini</taxon>
        <taxon>Culex</taxon>
        <taxon>Culex</taxon>
    </lineage>
</organism>
<feature type="compositionally biased region" description="Low complexity" evidence="1">
    <location>
        <begin position="540"/>
        <end position="568"/>
    </location>
</feature>
<feature type="region of interest" description="Disordered" evidence="1">
    <location>
        <begin position="906"/>
        <end position="960"/>
    </location>
</feature>
<dbReference type="Pfam" id="PF12490">
    <property type="entry name" value="BCAS3"/>
    <property type="match status" value="1"/>
</dbReference>
<gene>
    <name evidence="4" type="ORF">pipiens_007350</name>
</gene>
<sequence length="1661" mass="177931">MSADSQRRAAAAGSSAAARCMPAIVPPQAVSDRSIIDSVAGFINDVTLQTQTPQGDGKDHILWARFENTADISDPCLGEDWELEGGIAPPLLLILGYATGIQVWIIPANGEAIEVLSWRHGSVKCMRVLPTPTSGDGESATEPNDQFLLKRPLIALCDSASSGVGIGSGGGLSGGVGGNQAGQYCSINFISLKDGENVKSIKFKNPIVDILANRSSVVVTFQERIAIFDARTLEDRLTVTTCHPSPGLNPNPVALGPRWIAYAEKKLMASKRSSGGCDGDGVTSYTATVLNAAKSLGKGLRELGEQMAAGLTGSHSGPSSITGLVSGSGMPVTSEGNQPGIVTILDIKYPIKDVSPTTGTPIASTGNDPMVAHFVAHSEAIVAMQFDASGMLLLTSDKRGHDFHVFRIHPHPSGPSLAAVHHLYILHRGDTTAKVQDIAFSLDSRWVAISTLRGTTHVFPVTPYGGPAGVRTHGSPHVVNRLSRFHRSAGLSIEGRSSSPVSHLEHPSTVTPTSAYANPRIPPFPHPTVVQPLAQLRQPTSLSSQSASTTSTKSAASSGRQRHSSSSSDDLVKPLRVCATFAKARSWLLDPPGTTRDTPAHRIQRKPIDSLFIIAAHGALIQYDLDPKHVTNIPKEKVCDDTPIELEVEAKAQWTLQRQETASAGDIQPPLPQDNWLIKDRFLEELGGDVGSDYGSFDHHRGIVGGADHRGSTSSIDHDDRWLSQVEIITHAGPHRRLWMGPQFMFKTYNTPSGSPLTSIDTESVEIGAGSGTVNRPARSNPMNMPVSGGMRPLVPVLIESGSCSSYEQSPRMMNMTEFRHHENLDTEFSSLGPVESQLREDLADAMRESPMISGRDTTGYASATPIPAGLSSVSSCSSTSIYSSTHSLNSICDHKLPPQPLTYVSAASASGPQHAGLPVKHGGGHFHPHHHHLHSEQHSSSLPANCSRPASAASSRTSGSVTIAKVVNPLGTVTTVSNVGGGREGQDSMGGAAVRDCDVYMHENCDEALFRPVVTVHGTPGEAERERRGSSLDRLTTAVIASDGPATLISRELIVPVIEEKDMVYFSKPKKKDEENIAKFEELSSINKKSKKEEPEIIESIPETTDRNMAGDFVNIEVIERKAEEPRQSNSYKKKEKTPPASARSETKKKPAPEPIEVIEILEPMEELELPPVEKPAPRNNNKKNGKKKEDSQKAKSPPVETKPTNKQTAGNNAGNSNNRKEANKQDNRKRKEKQQPAPQPAPEPEPVRLPSPPPPAPMVEDEILKSICDEFPPLEALKIDDLELFGESNEPENLKLTREDICVQESMLASGIAEAASEEPEPVEFGGGEVELGRDSQCAVDRDREVKCDEEEVSTVEFEDSKEVAKQEEFYELSTRYELPALEPFVCKDYEDLGFSEDVKKGGKKAVKQPSEEKTLINFESPLQEEAKEVEVQPSKSKSILDDRNIVFAMCSSLREATDFGESSCSGSKSLSTSITRQADLKPQLSVEGQDSDYKSLELEVDESAMFNSQLPASSASDEETSNSNNDDQEEEAKPSSSSLGKLSQGDDEDEELQPLISSNKTSSSSLSTTVIGPPVGGGLADSLSGSMTTSGIVAAVGSSAKTPSSTTTTTSALPTTEANQSEDSGKQTATAKQTTAGNGNGGGGNNGNGKKKSKKKRK</sequence>
<evidence type="ECO:0000259" key="3">
    <source>
        <dbReference type="Pfam" id="PF21034"/>
    </source>
</evidence>
<feature type="compositionally biased region" description="Basic and acidic residues" evidence="1">
    <location>
        <begin position="1119"/>
        <end position="1128"/>
    </location>
</feature>
<proteinExistence type="predicted"/>
<reference evidence="4 5" key="1">
    <citation type="submission" date="2024-05" db="EMBL/GenBank/DDBJ databases">
        <title>Culex pipiens pipiens assembly and annotation.</title>
        <authorList>
            <person name="Alout H."/>
            <person name="Durand T."/>
        </authorList>
    </citation>
    <scope>NUCLEOTIDE SEQUENCE [LARGE SCALE GENOMIC DNA]</scope>
    <source>
        <strain evidence="4">HA-2024</strain>
        <tissue evidence="4">Whole body</tissue>
    </source>
</reference>
<feature type="compositionally biased region" description="Low complexity" evidence="1">
    <location>
        <begin position="1601"/>
        <end position="1619"/>
    </location>
</feature>
<feature type="region of interest" description="Disordered" evidence="1">
    <location>
        <begin position="536"/>
        <end position="570"/>
    </location>
</feature>